<accession>A0A1S2VKG6</accession>
<organism evidence="1 2">
    <name type="scientific">Arsenicibacter rosenii</name>
    <dbReference type="NCBI Taxonomy" id="1750698"/>
    <lineage>
        <taxon>Bacteria</taxon>
        <taxon>Pseudomonadati</taxon>
        <taxon>Bacteroidota</taxon>
        <taxon>Cytophagia</taxon>
        <taxon>Cytophagales</taxon>
        <taxon>Spirosomataceae</taxon>
        <taxon>Arsenicibacter</taxon>
    </lineage>
</organism>
<gene>
    <name evidence="1" type="ORF">BLX24_09690</name>
</gene>
<comment type="caution">
    <text evidence="1">The sequence shown here is derived from an EMBL/GenBank/DDBJ whole genome shotgun (WGS) entry which is preliminary data.</text>
</comment>
<proteinExistence type="predicted"/>
<dbReference type="EMBL" id="MORL01000004">
    <property type="protein sequence ID" value="OIN59252.1"/>
    <property type="molecule type" value="Genomic_DNA"/>
</dbReference>
<dbReference type="RefSeq" id="WP_071502936.1">
    <property type="nucleotide sequence ID" value="NZ_MORL01000004.1"/>
</dbReference>
<reference evidence="1 2" key="1">
    <citation type="submission" date="2016-10" db="EMBL/GenBank/DDBJ databases">
        <title>Arsenicibacter rosenii gen. nov., sp. nov., an efficient arsenic-methylating bacterium isolated from an arsenic-contaminated paddy soil.</title>
        <authorList>
            <person name="Huang K."/>
        </authorList>
    </citation>
    <scope>NUCLEOTIDE SEQUENCE [LARGE SCALE GENOMIC DNA]</scope>
    <source>
        <strain evidence="1 2">SM-1</strain>
    </source>
</reference>
<name>A0A1S2VKG6_9BACT</name>
<protein>
    <submittedName>
        <fullName evidence="1">Uncharacterized protein</fullName>
    </submittedName>
</protein>
<keyword evidence="2" id="KW-1185">Reference proteome</keyword>
<evidence type="ECO:0000313" key="1">
    <source>
        <dbReference type="EMBL" id="OIN59252.1"/>
    </source>
</evidence>
<sequence length="66" mass="7093">MTKPDCRQVAMIDRDEAGLLKAAGDLPIVCDVSDPDSVDRVITSTLTDGSLARNHWVNDPPVSTRG</sequence>
<dbReference type="AlphaFoldDB" id="A0A1S2VKG6"/>
<dbReference type="Proteomes" id="UP000181790">
    <property type="component" value="Unassembled WGS sequence"/>
</dbReference>
<evidence type="ECO:0000313" key="2">
    <source>
        <dbReference type="Proteomes" id="UP000181790"/>
    </source>
</evidence>